<feature type="domain" description="L,D-TPase catalytic" evidence="9">
    <location>
        <begin position="323"/>
        <end position="503"/>
    </location>
</feature>
<dbReference type="Pfam" id="PF01471">
    <property type="entry name" value="PG_binding_1"/>
    <property type="match status" value="1"/>
</dbReference>
<keyword evidence="8" id="KW-0732">Signal</keyword>
<organism evidence="10 11">
    <name type="scientific">Kaistia geumhonensis</name>
    <dbReference type="NCBI Taxonomy" id="410839"/>
    <lineage>
        <taxon>Bacteria</taxon>
        <taxon>Pseudomonadati</taxon>
        <taxon>Pseudomonadota</taxon>
        <taxon>Alphaproteobacteria</taxon>
        <taxon>Hyphomicrobiales</taxon>
        <taxon>Kaistiaceae</taxon>
        <taxon>Kaistia</taxon>
    </lineage>
</organism>
<evidence type="ECO:0000259" key="9">
    <source>
        <dbReference type="PROSITE" id="PS52029"/>
    </source>
</evidence>
<evidence type="ECO:0000256" key="1">
    <source>
        <dbReference type="ARBA" id="ARBA00004752"/>
    </source>
</evidence>
<feature type="signal peptide" evidence="8">
    <location>
        <begin position="1"/>
        <end position="25"/>
    </location>
</feature>
<dbReference type="Pfam" id="PF03734">
    <property type="entry name" value="YkuD"/>
    <property type="match status" value="1"/>
</dbReference>
<gene>
    <name evidence="10" type="ORF">QO015_003548</name>
</gene>
<name>A0ABU0MAU6_9HYPH</name>
<dbReference type="RefSeq" id="WP_266283325.1">
    <property type="nucleotide sequence ID" value="NZ_JAPKNF010000003.1"/>
</dbReference>
<keyword evidence="4 7" id="KW-0133">Cell shape</keyword>
<evidence type="ECO:0000313" key="11">
    <source>
        <dbReference type="Proteomes" id="UP001223743"/>
    </source>
</evidence>
<evidence type="ECO:0000256" key="7">
    <source>
        <dbReference type="PROSITE-ProRule" id="PRU01373"/>
    </source>
</evidence>
<dbReference type="InterPro" id="IPR005490">
    <property type="entry name" value="LD_TPept_cat_dom"/>
</dbReference>
<dbReference type="Gene3D" id="1.10.101.10">
    <property type="entry name" value="PGBD-like superfamily/PGBD"/>
    <property type="match status" value="1"/>
</dbReference>
<accession>A0ABU0MAU6</accession>
<feature type="active site" description="Nucleophile" evidence="7">
    <location>
        <position position="475"/>
    </location>
</feature>
<proteinExistence type="inferred from homology"/>
<dbReference type="Pfam" id="PF20142">
    <property type="entry name" value="Scaffold"/>
    <property type="match status" value="1"/>
</dbReference>
<reference evidence="10 11" key="1">
    <citation type="submission" date="2023-07" db="EMBL/GenBank/DDBJ databases">
        <title>Genomic Encyclopedia of Type Strains, Phase IV (KMG-IV): sequencing the most valuable type-strain genomes for metagenomic binning, comparative biology and taxonomic classification.</title>
        <authorList>
            <person name="Goeker M."/>
        </authorList>
    </citation>
    <scope>NUCLEOTIDE SEQUENCE [LARGE SCALE GENOMIC DNA]</scope>
    <source>
        <strain evidence="10 11">B1-1</strain>
    </source>
</reference>
<evidence type="ECO:0000256" key="8">
    <source>
        <dbReference type="SAM" id="SignalP"/>
    </source>
</evidence>
<comment type="caution">
    <text evidence="10">The sequence shown here is derived from an EMBL/GenBank/DDBJ whole genome shotgun (WGS) entry which is preliminary data.</text>
</comment>
<dbReference type="SUPFAM" id="SSF47090">
    <property type="entry name" value="PGBD-like"/>
    <property type="match status" value="1"/>
</dbReference>
<dbReference type="CDD" id="cd16913">
    <property type="entry name" value="YkuD_like"/>
    <property type="match status" value="1"/>
</dbReference>
<comment type="pathway">
    <text evidence="1 7">Cell wall biogenesis; peptidoglycan biosynthesis.</text>
</comment>
<evidence type="ECO:0000256" key="2">
    <source>
        <dbReference type="ARBA" id="ARBA00005992"/>
    </source>
</evidence>
<comment type="similarity">
    <text evidence="2">Belongs to the YkuD family.</text>
</comment>
<dbReference type="InterPro" id="IPR036365">
    <property type="entry name" value="PGBD-like_sf"/>
</dbReference>
<dbReference type="Proteomes" id="UP001223743">
    <property type="component" value="Unassembled WGS sequence"/>
</dbReference>
<dbReference type="InterPro" id="IPR052905">
    <property type="entry name" value="LD-transpeptidase_YkuD-like"/>
</dbReference>
<evidence type="ECO:0000256" key="5">
    <source>
        <dbReference type="ARBA" id="ARBA00022984"/>
    </source>
</evidence>
<dbReference type="EMBL" id="JAUSWJ010000001">
    <property type="protein sequence ID" value="MDQ0517935.1"/>
    <property type="molecule type" value="Genomic_DNA"/>
</dbReference>
<dbReference type="PANTHER" id="PTHR41533">
    <property type="entry name" value="L,D-TRANSPEPTIDASE HI_1667-RELATED"/>
    <property type="match status" value="1"/>
</dbReference>
<sequence length="553" mass="59700">MIGRVLRTALAGTALLALSAGAASAFLPEGQTFRERAGSAASLTMADVASDPAAIALKAALAIAPTKESFLDKRDRAAMEQFYSARDYQPVWVRDGRYTPAAKAVMAAIGAAAEEGLDPAAYRLPVATLGETAPLGPDLTAAAELTLDRALLLYARQAYAGRLDPSSIGKLITIKPLLPDPVEILASVSAAPDASAAVIAYNPPHPGYQRLKAALADARKLPATEAPAPIAEGKLMKLGVSDPRVPQLRARLGLPAATEKPELYDNALAEAVARFQAESGLKADGAAGGNTIAFLNRAGKDSTAEILANMERWRWLPRDLGAFHVEVNVPEFQVRIVDDGKVVHETRVVTGKVTNQTPIFSDEMESIVVNPSWNVPASITMKEMLPNVRRDPSYLSRNGYQVLAKVNGKVVPVSPSSVDWSTASARNIQIRQRPGDDNALGSIKFLFPNEHSVYLHDTPSKSLFQRDQRAFSHGCVRVQNPLEFADVLLAYQGGWTKERLRKMVGGRESWVNLPKHIPVHITYFTAFVDDSGTLQTRPDIYGYNARVERALGL</sequence>
<dbReference type="InterPro" id="IPR045380">
    <property type="entry name" value="LD_TPept_scaffold_dom"/>
</dbReference>
<evidence type="ECO:0000256" key="6">
    <source>
        <dbReference type="ARBA" id="ARBA00023316"/>
    </source>
</evidence>
<feature type="chain" id="PRO_5046117050" evidence="8">
    <location>
        <begin position="26"/>
        <end position="553"/>
    </location>
</feature>
<protein>
    <submittedName>
        <fullName evidence="10">Murein L,D-transpeptidase YcbB/YkuD</fullName>
    </submittedName>
</protein>
<dbReference type="InterPro" id="IPR036366">
    <property type="entry name" value="PGBDSf"/>
</dbReference>
<dbReference type="InterPro" id="IPR002477">
    <property type="entry name" value="Peptidoglycan-bd-like"/>
</dbReference>
<dbReference type="PANTHER" id="PTHR41533:SF2">
    <property type="entry name" value="BLR7131 PROTEIN"/>
    <property type="match status" value="1"/>
</dbReference>
<keyword evidence="3" id="KW-0808">Transferase</keyword>
<evidence type="ECO:0000256" key="4">
    <source>
        <dbReference type="ARBA" id="ARBA00022960"/>
    </source>
</evidence>
<keyword evidence="5 7" id="KW-0573">Peptidoglycan synthesis</keyword>
<evidence type="ECO:0000256" key="3">
    <source>
        <dbReference type="ARBA" id="ARBA00022679"/>
    </source>
</evidence>
<dbReference type="Gene3D" id="2.40.440.10">
    <property type="entry name" value="L,D-transpeptidase catalytic domain-like"/>
    <property type="match status" value="1"/>
</dbReference>
<evidence type="ECO:0000313" key="10">
    <source>
        <dbReference type="EMBL" id="MDQ0517935.1"/>
    </source>
</evidence>
<dbReference type="SUPFAM" id="SSF141523">
    <property type="entry name" value="L,D-transpeptidase catalytic domain-like"/>
    <property type="match status" value="1"/>
</dbReference>
<dbReference type="InterPro" id="IPR038063">
    <property type="entry name" value="Transpep_catalytic_dom"/>
</dbReference>
<feature type="active site" description="Proton donor/acceptor" evidence="7">
    <location>
        <position position="456"/>
    </location>
</feature>
<keyword evidence="11" id="KW-1185">Reference proteome</keyword>
<keyword evidence="6 7" id="KW-0961">Cell wall biogenesis/degradation</keyword>
<dbReference type="PROSITE" id="PS52029">
    <property type="entry name" value="LD_TPASE"/>
    <property type="match status" value="1"/>
</dbReference>